<name>A0A183UPT7_TOXCA</name>
<evidence type="ECO:0000313" key="2">
    <source>
        <dbReference type="Proteomes" id="UP000050794"/>
    </source>
</evidence>
<evidence type="ECO:0000313" key="3">
    <source>
        <dbReference type="WBParaSite" id="TCNE_0001050701-mRNA-1"/>
    </source>
</evidence>
<reference evidence="3" key="1">
    <citation type="submission" date="2016-06" db="UniProtKB">
        <authorList>
            <consortium name="WormBaseParasite"/>
        </authorList>
    </citation>
    <scope>IDENTIFICATION</scope>
</reference>
<organism evidence="2 3">
    <name type="scientific">Toxocara canis</name>
    <name type="common">Canine roundworm</name>
    <dbReference type="NCBI Taxonomy" id="6265"/>
    <lineage>
        <taxon>Eukaryota</taxon>
        <taxon>Metazoa</taxon>
        <taxon>Ecdysozoa</taxon>
        <taxon>Nematoda</taxon>
        <taxon>Chromadorea</taxon>
        <taxon>Rhabditida</taxon>
        <taxon>Spirurina</taxon>
        <taxon>Ascaridomorpha</taxon>
        <taxon>Ascaridoidea</taxon>
        <taxon>Toxocaridae</taxon>
        <taxon>Toxocara</taxon>
    </lineage>
</organism>
<dbReference type="AlphaFoldDB" id="A0A183UPT7"/>
<evidence type="ECO:0000313" key="1">
    <source>
        <dbReference type="EMBL" id="VDM41828.1"/>
    </source>
</evidence>
<gene>
    <name evidence="1" type="ORF">TCNE_LOCUS10507</name>
</gene>
<dbReference type="EMBL" id="UYWY01020522">
    <property type="protein sequence ID" value="VDM41828.1"/>
    <property type="molecule type" value="Genomic_DNA"/>
</dbReference>
<reference evidence="1 2" key="2">
    <citation type="submission" date="2018-11" db="EMBL/GenBank/DDBJ databases">
        <authorList>
            <consortium name="Pathogen Informatics"/>
        </authorList>
    </citation>
    <scope>NUCLEOTIDE SEQUENCE [LARGE SCALE GENOMIC DNA]</scope>
</reference>
<sequence length="99" mass="11405">MLRPSTYPSLPPAYTYLPPSNYVPYESRPNALTFDYSSPPRTHRRELLEQDLFLRLSGVPRELFDSEISVNEVRRSATAEDAVDDFASPTGFRLRRVKL</sequence>
<dbReference type="Proteomes" id="UP000050794">
    <property type="component" value="Unassembled WGS sequence"/>
</dbReference>
<dbReference type="WBParaSite" id="TCNE_0001050701-mRNA-1">
    <property type="protein sequence ID" value="TCNE_0001050701-mRNA-1"/>
    <property type="gene ID" value="TCNE_0001050701"/>
</dbReference>
<keyword evidence="2" id="KW-1185">Reference proteome</keyword>
<accession>A0A183UPT7</accession>
<proteinExistence type="predicted"/>
<protein>
    <submittedName>
        <fullName evidence="3">Velvet domain-containing protein</fullName>
    </submittedName>
</protein>